<evidence type="ECO:0000313" key="3">
    <source>
        <dbReference type="Proteomes" id="UP000507470"/>
    </source>
</evidence>
<dbReference type="EMBL" id="CACVKT020001854">
    <property type="protein sequence ID" value="CAC5372534.1"/>
    <property type="molecule type" value="Genomic_DNA"/>
</dbReference>
<keyword evidence="3" id="KW-1185">Reference proteome</keyword>
<protein>
    <recommendedName>
        <fullName evidence="1">Tesmin/TSO1-like CXC domain-containing protein</fullName>
    </recommendedName>
</protein>
<feature type="domain" description="Tesmin/TSO1-like CXC" evidence="1">
    <location>
        <begin position="966"/>
        <end position="1010"/>
    </location>
</feature>
<dbReference type="InterPro" id="IPR033467">
    <property type="entry name" value="Tesmin/TSO1-like_CXC"/>
</dbReference>
<organism evidence="2 3">
    <name type="scientific">Mytilus coruscus</name>
    <name type="common">Sea mussel</name>
    <dbReference type="NCBI Taxonomy" id="42192"/>
    <lineage>
        <taxon>Eukaryota</taxon>
        <taxon>Metazoa</taxon>
        <taxon>Spiralia</taxon>
        <taxon>Lophotrochozoa</taxon>
        <taxon>Mollusca</taxon>
        <taxon>Bivalvia</taxon>
        <taxon>Autobranchia</taxon>
        <taxon>Pteriomorphia</taxon>
        <taxon>Mytilida</taxon>
        <taxon>Mytiloidea</taxon>
        <taxon>Mytilidae</taxon>
        <taxon>Mytilinae</taxon>
        <taxon>Mytilus</taxon>
    </lineage>
</organism>
<dbReference type="PANTHER" id="PTHR46704:SF1">
    <property type="entry name" value="TELOMERE LENGTH REGULATION PROTEIN TEL2 HOMOLOG"/>
    <property type="match status" value="1"/>
</dbReference>
<gene>
    <name evidence="2" type="ORF">MCOR_10594</name>
</gene>
<dbReference type="SMART" id="SM01114">
    <property type="entry name" value="CXC"/>
    <property type="match status" value="1"/>
</dbReference>
<evidence type="ECO:0000313" key="2">
    <source>
        <dbReference type="EMBL" id="CAC5372534.1"/>
    </source>
</evidence>
<name>A0A6J8AUQ4_MYTCO</name>
<proteinExistence type="predicted"/>
<reference evidence="2 3" key="1">
    <citation type="submission" date="2020-06" db="EMBL/GenBank/DDBJ databases">
        <authorList>
            <person name="Li R."/>
            <person name="Bekaert M."/>
        </authorList>
    </citation>
    <scope>NUCLEOTIDE SEQUENCE [LARGE SCALE GENOMIC DNA]</scope>
    <source>
        <strain evidence="3">wild</strain>
    </source>
</reference>
<dbReference type="OrthoDB" id="6143200at2759"/>
<accession>A0A6J8AUQ4</accession>
<dbReference type="Proteomes" id="UP000507470">
    <property type="component" value="Unassembled WGS sequence"/>
</dbReference>
<sequence>MGIMAAVTPGSFGTKPIPRIDVTSEQIALLAKINISYYKPSESNRMASCVYSNLRKMNYKDVDCSFTINLLWKVSWPLRSPMPGWSGYMQMVQEGTYPGKSSFVFLPMIDLNPSDLSCIYSTLTFICKEAHRYQKPPIVTFDQPLYWKALCIITNEKTESDLKQIVLRLGGFHTKMSFLGSIGRLMAGSGLHEVLETVYASNAVNHMLSGKAVSRAVRGFMMVENALHILLMKVSFRVSLPSAHESDITEADSSECDEIVEKACKLYDRFVAGEETTESVEQSSILSEINTKLVATKEKLSKSRTSSLWLNFCRMTNILSKFIIAERTGNWDLHLSSIQEMLPFFVAAGHNLYAKSAYVYLSMMQRLEIDHPDVYRYFKAGHHVLRRTDRFWSGLSTDLTIEQILMRSVKSSGGLTRGRGMGESQRAQWILSMPACADYNSAMQDLTGVGYCTSDQHKETTRARKERDRVDTLAILEYLSEKSPFTNDVSLRNIETGVEAEPDVNVDKAESIGNKILELMKGQKVLSYRFKKSNQSITLAAKPKSKSDSDFLNTDIDPQLMFQRLTTAANGLFENISEVFQYELSSVPSSMFDCNRLPREACKSNLADAIWVCGSDCIHEIDGEGFQYVLDGGSLLQRIPWTHGDSFGDITQMYVDHVIRKYKDPVIVFDSFPELSSIKDITHLRRTKGIISPNINFTSSMPCKTKKELFMSNNHNKQALINMLCDKLKDNDIRCKNATDDADLLIAQTAVDCALSSEVVVIGEDTDLLVLLIYHVNQQCKRVIFKSDKMAINNKMKIWNIQQTKGFLGEDVCNLLPFLHSITGCDSTSRLYGIGKGFALKKLNQEYLKMQGKVFMNNNSNKADIIKAGEEALTCLYGGRPLEGLNILRWRKFTSRVITENTSVQVKSLPPTSDSGQFHSLRVYHQCQKWMSEEVDMDPTDYGWEIKRGKLCPILMELPPAPDKLLNIIRCNCKQNCDTKRCVCRKNGLLCSETCLKEGICVICQNFISHEDTIVVLGEKGSQSVIKASKSRQDNVVTSVGQKLHQNFRKSYTNPKYINLANREIKHETTNVPKLRSKVEFDFKKHCLFCGQLADAVIGRKRKSDVYPVRTSEFQCKIEDICKQREDEWALETCSVNFRTLKQTPLAFSPPAKKAKTQAGRKSSLSESFLFATKYLQQNEDEQITVTDLVKKISEHCGIDDASVNFEFYEQTNTNRSIDKGNKSIIKAAAKILKSEIRSSETSIKALYPSTDELSAQNNMKYVPESLQTLLQTIFSGKDTRLKIMSIGQSIVQAAAPRMFMLPLQLALGVQLHHNLSSRFLTDTLNSLGFCSSYTEIQKFECCAAA</sequence>
<evidence type="ECO:0000259" key="1">
    <source>
        <dbReference type="SMART" id="SM01114"/>
    </source>
</evidence>
<dbReference type="PANTHER" id="PTHR46704">
    <property type="entry name" value="CXC DOMAIN-CONTAINING PROTEIN-RELATED"/>
    <property type="match status" value="1"/>
</dbReference>